<keyword evidence="7 13" id="KW-0436">Ligase</keyword>
<comment type="pathway">
    <text evidence="2 13">Cofactor biosynthesis; (R)-pantothenate biosynthesis; (R)-pantothenate from (R)-pantoate and beta-alanine: step 1/1.</text>
</comment>
<comment type="subunit">
    <text evidence="13">Homodimer.</text>
</comment>
<feature type="binding site" evidence="13">
    <location>
        <begin position="194"/>
        <end position="197"/>
    </location>
    <ligand>
        <name>ATP</name>
        <dbReference type="ChEBI" id="CHEBI:30616"/>
    </ligand>
</feature>
<evidence type="ECO:0000256" key="12">
    <source>
        <dbReference type="ARBA" id="ARBA00055042"/>
    </source>
</evidence>
<dbReference type="FunFam" id="3.30.1300.10:FF:000001">
    <property type="entry name" value="Pantothenate synthetase"/>
    <property type="match status" value="1"/>
</dbReference>
<keyword evidence="9 13" id="KW-0547">Nucleotide-binding</keyword>
<feature type="binding site" evidence="13">
    <location>
        <begin position="39"/>
        <end position="46"/>
    </location>
    <ligand>
        <name>ATP</name>
        <dbReference type="ChEBI" id="CHEBI:30616"/>
    </ligand>
</feature>
<feature type="binding site" evidence="13">
    <location>
        <position position="186"/>
    </location>
    <ligand>
        <name>ATP</name>
        <dbReference type="ChEBI" id="CHEBI:30616"/>
    </ligand>
</feature>
<accession>A0A327JVN6</accession>
<comment type="catalytic activity">
    <reaction evidence="11 13">
        <text>(R)-pantoate + beta-alanine + ATP = (R)-pantothenate + AMP + diphosphate + H(+)</text>
        <dbReference type="Rhea" id="RHEA:10912"/>
        <dbReference type="ChEBI" id="CHEBI:15378"/>
        <dbReference type="ChEBI" id="CHEBI:15980"/>
        <dbReference type="ChEBI" id="CHEBI:29032"/>
        <dbReference type="ChEBI" id="CHEBI:30616"/>
        <dbReference type="ChEBI" id="CHEBI:33019"/>
        <dbReference type="ChEBI" id="CHEBI:57966"/>
        <dbReference type="ChEBI" id="CHEBI:456215"/>
        <dbReference type="EC" id="6.3.2.1"/>
    </reaction>
</comment>
<dbReference type="GO" id="GO:0004592">
    <property type="term" value="F:pantoate-beta-alanine ligase activity"/>
    <property type="evidence" value="ECO:0007669"/>
    <property type="project" value="UniProtKB-UniRule"/>
</dbReference>
<protein>
    <recommendedName>
        <fullName evidence="5 13">Pantothenate synthetase</fullName>
        <shortName evidence="13">PS</shortName>
        <ecNumber evidence="4 13">6.3.2.1</ecNumber>
    </recommendedName>
    <alternativeName>
        <fullName evidence="13">Pantoate--beta-alanine ligase</fullName>
    </alternativeName>
    <alternativeName>
        <fullName evidence="13">Pantoate-activating enzyme</fullName>
    </alternativeName>
</protein>
<comment type="similarity">
    <text evidence="3 13">Belongs to the pantothenate synthetase family.</text>
</comment>
<dbReference type="UniPathway" id="UPA00028">
    <property type="reaction ID" value="UER00005"/>
</dbReference>
<dbReference type="Pfam" id="PF02569">
    <property type="entry name" value="Pantoate_ligase"/>
    <property type="match status" value="1"/>
</dbReference>
<dbReference type="RefSeq" id="WP_111360446.1">
    <property type="nucleotide sequence ID" value="NZ_NHSK01000138.1"/>
</dbReference>
<dbReference type="Proteomes" id="UP000248863">
    <property type="component" value="Unassembled WGS sequence"/>
</dbReference>
<dbReference type="NCBIfam" id="TIGR00018">
    <property type="entry name" value="panC"/>
    <property type="match status" value="1"/>
</dbReference>
<proteinExistence type="inferred from homology"/>
<evidence type="ECO:0000256" key="13">
    <source>
        <dbReference type="HAMAP-Rule" id="MF_00158"/>
    </source>
</evidence>
<gene>
    <name evidence="13" type="primary">panC</name>
    <name evidence="14" type="ORF">CH338_28450</name>
</gene>
<dbReference type="AlphaFoldDB" id="A0A327JVN6"/>
<feature type="binding site" evidence="13">
    <location>
        <position position="163"/>
    </location>
    <ligand>
        <name>(R)-pantoate</name>
        <dbReference type="ChEBI" id="CHEBI:15980"/>
    </ligand>
</feature>
<dbReference type="InterPro" id="IPR014729">
    <property type="entry name" value="Rossmann-like_a/b/a_fold"/>
</dbReference>
<feature type="active site" description="Proton donor" evidence="13">
    <location>
        <position position="46"/>
    </location>
</feature>
<evidence type="ECO:0000256" key="3">
    <source>
        <dbReference type="ARBA" id="ARBA00009256"/>
    </source>
</evidence>
<dbReference type="HAMAP" id="MF_00158">
    <property type="entry name" value="PanC"/>
    <property type="match status" value="1"/>
</dbReference>
<keyword evidence="6 13" id="KW-0963">Cytoplasm</keyword>
<dbReference type="EC" id="6.3.2.1" evidence="4 13"/>
<keyword evidence="10 13" id="KW-0067">ATP-binding</keyword>
<dbReference type="PANTHER" id="PTHR21299">
    <property type="entry name" value="CYTIDYLATE KINASE/PANTOATE-BETA-ALANINE LIGASE"/>
    <property type="match status" value="1"/>
</dbReference>
<evidence type="ECO:0000256" key="5">
    <source>
        <dbReference type="ARBA" id="ARBA00014155"/>
    </source>
</evidence>
<feature type="binding site" evidence="13">
    <location>
        <begin position="157"/>
        <end position="160"/>
    </location>
    <ligand>
        <name>ATP</name>
        <dbReference type="ChEBI" id="CHEBI:30616"/>
    </ligand>
</feature>
<comment type="function">
    <text evidence="12 13">Catalyzes the condensation of pantoate with beta-alanine in an ATP-dependent reaction via a pantoyl-adenylate intermediate.</text>
</comment>
<dbReference type="NCBIfam" id="TIGR00125">
    <property type="entry name" value="cyt_tran_rel"/>
    <property type="match status" value="1"/>
</dbReference>
<evidence type="ECO:0000256" key="4">
    <source>
        <dbReference type="ARBA" id="ARBA00012219"/>
    </source>
</evidence>
<dbReference type="InterPro" id="IPR042176">
    <property type="entry name" value="Pantoate_ligase_C"/>
</dbReference>
<evidence type="ECO:0000256" key="8">
    <source>
        <dbReference type="ARBA" id="ARBA00022655"/>
    </source>
</evidence>
<evidence type="ECO:0000313" key="15">
    <source>
        <dbReference type="Proteomes" id="UP000248863"/>
    </source>
</evidence>
<evidence type="ECO:0000256" key="7">
    <source>
        <dbReference type="ARBA" id="ARBA00022598"/>
    </source>
</evidence>
<sequence>MPTRPPVARTPVARTLKVLDRALLRFRAAGETVALVPTMGALHDGHLTLVRQARRKADRVVVSIYVNPAQFAPTEDFSSYPRRLAADVAALAEAGVDLVWAPDTAVMYPDGFSTRIAPEGPALAGLEDAFRPHFFGGVATVVAKLFGQVRPDIAVFGQKDYQQLKVVTRLAADLDLRVKIIGVPTVREKDGLARSSRNAYLSAEERQRAPALYRVLADCAAKIKAGRPIRAVLESGRKVLAREGFVVDYLEARHAETLAPVRSLKDGPIRLLVAAKLGTTRLIDNLAV</sequence>
<evidence type="ECO:0000256" key="11">
    <source>
        <dbReference type="ARBA" id="ARBA00048258"/>
    </source>
</evidence>
<evidence type="ECO:0000256" key="2">
    <source>
        <dbReference type="ARBA" id="ARBA00004990"/>
    </source>
</evidence>
<organism evidence="14 15">
    <name type="scientific">Rhodoplanes elegans</name>
    <dbReference type="NCBI Taxonomy" id="29408"/>
    <lineage>
        <taxon>Bacteria</taxon>
        <taxon>Pseudomonadati</taxon>
        <taxon>Pseudomonadota</taxon>
        <taxon>Alphaproteobacteria</taxon>
        <taxon>Hyphomicrobiales</taxon>
        <taxon>Nitrobacteraceae</taxon>
        <taxon>Rhodoplanes</taxon>
    </lineage>
</organism>
<comment type="miscellaneous">
    <text evidence="13">The reaction proceeds by a bi uni uni bi ping pong mechanism.</text>
</comment>
<name>A0A327JVN6_9BRAD</name>
<comment type="caution">
    <text evidence="14">The sequence shown here is derived from an EMBL/GenBank/DDBJ whole genome shotgun (WGS) entry which is preliminary data.</text>
</comment>
<keyword evidence="8 13" id="KW-0566">Pantothenate biosynthesis</keyword>
<dbReference type="InterPro" id="IPR003721">
    <property type="entry name" value="Pantoate_ligase"/>
</dbReference>
<dbReference type="SUPFAM" id="SSF52374">
    <property type="entry name" value="Nucleotidylyl transferase"/>
    <property type="match status" value="1"/>
</dbReference>
<evidence type="ECO:0000256" key="1">
    <source>
        <dbReference type="ARBA" id="ARBA00004496"/>
    </source>
</evidence>
<dbReference type="OrthoDB" id="9773087at2"/>
<dbReference type="GO" id="GO:0015940">
    <property type="term" value="P:pantothenate biosynthetic process"/>
    <property type="evidence" value="ECO:0007669"/>
    <property type="project" value="UniProtKB-UniRule"/>
</dbReference>
<evidence type="ECO:0000313" key="14">
    <source>
        <dbReference type="EMBL" id="RAI29655.1"/>
    </source>
</evidence>
<keyword evidence="15" id="KW-1185">Reference proteome</keyword>
<feature type="binding site" evidence="13">
    <location>
        <position position="70"/>
    </location>
    <ligand>
        <name>beta-alanine</name>
        <dbReference type="ChEBI" id="CHEBI:57966"/>
    </ligand>
</feature>
<dbReference type="Gene3D" id="3.40.50.620">
    <property type="entry name" value="HUPs"/>
    <property type="match status" value="1"/>
</dbReference>
<reference evidence="14 15" key="1">
    <citation type="submission" date="2017-07" db="EMBL/GenBank/DDBJ databases">
        <title>Draft Genome Sequences of Select Purple Nonsulfur Bacteria.</title>
        <authorList>
            <person name="Lasarre B."/>
            <person name="Mckinlay J.B."/>
        </authorList>
    </citation>
    <scope>NUCLEOTIDE SEQUENCE [LARGE SCALE GENOMIC DNA]</scope>
    <source>
        <strain evidence="14 15">DSM 11907</strain>
    </source>
</reference>
<dbReference type="InterPro" id="IPR004821">
    <property type="entry name" value="Cyt_trans-like"/>
</dbReference>
<evidence type="ECO:0000256" key="9">
    <source>
        <dbReference type="ARBA" id="ARBA00022741"/>
    </source>
</evidence>
<comment type="subcellular location">
    <subcellularLocation>
        <location evidence="1 13">Cytoplasm</location>
    </subcellularLocation>
</comment>
<dbReference type="EMBL" id="NPEU01000673">
    <property type="protein sequence ID" value="RAI29655.1"/>
    <property type="molecule type" value="Genomic_DNA"/>
</dbReference>
<evidence type="ECO:0000256" key="6">
    <source>
        <dbReference type="ARBA" id="ARBA00022490"/>
    </source>
</evidence>
<dbReference type="PANTHER" id="PTHR21299:SF1">
    <property type="entry name" value="PANTOATE--BETA-ALANINE LIGASE"/>
    <property type="match status" value="1"/>
</dbReference>
<dbReference type="GO" id="GO:0005524">
    <property type="term" value="F:ATP binding"/>
    <property type="evidence" value="ECO:0007669"/>
    <property type="project" value="UniProtKB-KW"/>
</dbReference>
<dbReference type="GO" id="GO:0005829">
    <property type="term" value="C:cytosol"/>
    <property type="evidence" value="ECO:0007669"/>
    <property type="project" value="TreeGrafter"/>
</dbReference>
<feature type="binding site" evidence="13">
    <location>
        <position position="70"/>
    </location>
    <ligand>
        <name>(R)-pantoate</name>
        <dbReference type="ChEBI" id="CHEBI:15980"/>
    </ligand>
</feature>
<dbReference type="FunFam" id="3.40.50.620:FF:000114">
    <property type="entry name" value="Pantothenate synthetase"/>
    <property type="match status" value="1"/>
</dbReference>
<dbReference type="Gene3D" id="3.30.1300.10">
    <property type="entry name" value="Pantoate-beta-alanine ligase, C-terminal domain"/>
    <property type="match status" value="1"/>
</dbReference>
<evidence type="ECO:0000256" key="10">
    <source>
        <dbReference type="ARBA" id="ARBA00022840"/>
    </source>
</evidence>
<dbReference type="CDD" id="cd00560">
    <property type="entry name" value="PanC"/>
    <property type="match status" value="1"/>
</dbReference>